<evidence type="ECO:0000313" key="1">
    <source>
        <dbReference type="EMBL" id="KAB2656292.1"/>
    </source>
</evidence>
<dbReference type="GO" id="GO:0006310">
    <property type="term" value="P:DNA recombination"/>
    <property type="evidence" value="ECO:0007669"/>
    <property type="project" value="InterPro"/>
</dbReference>
<dbReference type="InterPro" id="IPR008822">
    <property type="entry name" value="Endonuclease_RusA-like"/>
</dbReference>
<sequence>MNTNAATVGQRIAGSGVLADLPEPATFTMPTPPSANHLFKNVKGVGRVKSAHYDEFIRMGVAAIRRQGVKHVPGHVLAIIGVERMSARADIDNRLKATLDAIVKAEVIEDDRFVTGIALVWLPKANGLSHVSILPVQTLDLTFHPSQDGASGGWFINAPSLTGDNDDGYQPV</sequence>
<dbReference type="Proteomes" id="UP000460650">
    <property type="component" value="Unassembled WGS sequence"/>
</dbReference>
<dbReference type="GO" id="GO:0006281">
    <property type="term" value="P:DNA repair"/>
    <property type="evidence" value="ECO:0007669"/>
    <property type="project" value="InterPro"/>
</dbReference>
<comment type="caution">
    <text evidence="1">The sequence shown here is derived from an EMBL/GenBank/DDBJ whole genome shotgun (WGS) entry which is preliminary data.</text>
</comment>
<dbReference type="Pfam" id="PF05866">
    <property type="entry name" value="RusA"/>
    <property type="match status" value="1"/>
</dbReference>
<dbReference type="GO" id="GO:0000287">
    <property type="term" value="F:magnesium ion binding"/>
    <property type="evidence" value="ECO:0007669"/>
    <property type="project" value="InterPro"/>
</dbReference>
<dbReference type="EMBL" id="WBVY01000004">
    <property type="protein sequence ID" value="KAB2656292.1"/>
    <property type="molecule type" value="Genomic_DNA"/>
</dbReference>
<organism evidence="1 2">
    <name type="scientific">Brucella tritici</name>
    <dbReference type="NCBI Taxonomy" id="94626"/>
    <lineage>
        <taxon>Bacteria</taxon>
        <taxon>Pseudomonadati</taxon>
        <taxon>Pseudomonadota</taxon>
        <taxon>Alphaproteobacteria</taxon>
        <taxon>Hyphomicrobiales</taxon>
        <taxon>Brucellaceae</taxon>
        <taxon>Brucella/Ochrobactrum group</taxon>
        <taxon>Brucella</taxon>
    </lineage>
</organism>
<name>A0A7V7VSV1_9HYPH</name>
<dbReference type="SUPFAM" id="SSF103084">
    <property type="entry name" value="Holliday junction resolvase RusA"/>
    <property type="match status" value="1"/>
</dbReference>
<dbReference type="AlphaFoldDB" id="A0A7V7VSV1"/>
<dbReference type="RefSeq" id="WP_112586999.1">
    <property type="nucleotide sequence ID" value="NZ_WBVY01000004.1"/>
</dbReference>
<evidence type="ECO:0000313" key="2">
    <source>
        <dbReference type="Proteomes" id="UP000460650"/>
    </source>
</evidence>
<reference evidence="1 2" key="1">
    <citation type="submission" date="2019-09" db="EMBL/GenBank/DDBJ databases">
        <title>Taxonomic organization of the family Brucellaceae based on a phylogenomic approach.</title>
        <authorList>
            <person name="Leclercq S."/>
            <person name="Cloeckaert A."/>
            <person name="Zygmunt M.S."/>
        </authorList>
    </citation>
    <scope>NUCLEOTIDE SEQUENCE [LARGE SCALE GENOMIC DNA]</scope>
    <source>
        <strain evidence="1 2">TA93</strain>
    </source>
</reference>
<protein>
    <submittedName>
        <fullName evidence="1">RusA family crossover junction endodeoxyribonuclease</fullName>
    </submittedName>
</protein>
<dbReference type="InterPro" id="IPR036614">
    <property type="entry name" value="RusA-like_sf"/>
</dbReference>
<accession>A0A7V7VSV1</accession>
<proteinExistence type="predicted"/>
<dbReference type="Gene3D" id="3.30.1330.70">
    <property type="entry name" value="Holliday junction resolvase RusA"/>
    <property type="match status" value="1"/>
</dbReference>
<gene>
    <name evidence="1" type="ORF">F9K94_17490</name>
</gene>